<proteinExistence type="predicted"/>
<name>A0ABS8Y9X2_DATST</name>
<protein>
    <submittedName>
        <fullName evidence="1">Uncharacterized protein</fullName>
    </submittedName>
</protein>
<organism evidence="1 2">
    <name type="scientific">Datura stramonium</name>
    <name type="common">Jimsonweed</name>
    <name type="synonym">Common thornapple</name>
    <dbReference type="NCBI Taxonomy" id="4076"/>
    <lineage>
        <taxon>Eukaryota</taxon>
        <taxon>Viridiplantae</taxon>
        <taxon>Streptophyta</taxon>
        <taxon>Embryophyta</taxon>
        <taxon>Tracheophyta</taxon>
        <taxon>Spermatophyta</taxon>
        <taxon>Magnoliopsida</taxon>
        <taxon>eudicotyledons</taxon>
        <taxon>Gunneridae</taxon>
        <taxon>Pentapetalae</taxon>
        <taxon>asterids</taxon>
        <taxon>lamiids</taxon>
        <taxon>Solanales</taxon>
        <taxon>Solanaceae</taxon>
        <taxon>Solanoideae</taxon>
        <taxon>Datureae</taxon>
        <taxon>Datura</taxon>
    </lineage>
</organism>
<reference evidence="1 2" key="1">
    <citation type="journal article" date="2021" name="BMC Genomics">
        <title>Datura genome reveals duplications of psychoactive alkaloid biosynthetic genes and high mutation rate following tissue culture.</title>
        <authorList>
            <person name="Rajewski A."/>
            <person name="Carter-House D."/>
            <person name="Stajich J."/>
            <person name="Litt A."/>
        </authorList>
    </citation>
    <scope>NUCLEOTIDE SEQUENCE [LARGE SCALE GENOMIC DNA]</scope>
    <source>
        <strain evidence="1">AR-01</strain>
    </source>
</reference>
<gene>
    <name evidence="1" type="ORF">HAX54_013308</name>
</gene>
<keyword evidence="2" id="KW-1185">Reference proteome</keyword>
<dbReference type="Proteomes" id="UP000823775">
    <property type="component" value="Unassembled WGS sequence"/>
</dbReference>
<dbReference type="EMBL" id="JACEIK010179707">
    <property type="protein sequence ID" value="MCE5167614.1"/>
    <property type="molecule type" value="Genomic_DNA"/>
</dbReference>
<comment type="caution">
    <text evidence="1">The sequence shown here is derived from an EMBL/GenBank/DDBJ whole genome shotgun (WGS) entry which is preliminary data.</text>
</comment>
<accession>A0ABS8Y9X2</accession>
<evidence type="ECO:0000313" key="2">
    <source>
        <dbReference type="Proteomes" id="UP000823775"/>
    </source>
</evidence>
<sequence length="87" mass="9222">MKRRGRPAGGGCNGGCFPVVRSERKNKEGSECSAGILPVGIGVGFGFGRGGLCFCRLGWRRLVGRAVGVERRRVVGERRVEEGKGGC</sequence>
<evidence type="ECO:0000313" key="1">
    <source>
        <dbReference type="EMBL" id="MCE5167614.1"/>
    </source>
</evidence>